<reference evidence="1 2" key="1">
    <citation type="submission" date="2024-04" db="EMBL/GenBank/DDBJ databases">
        <title>New Clade of Flavobacterium.</title>
        <authorList>
            <person name="Matos L."/>
            <person name="Proenca D.N."/>
            <person name="Fransisco R.M."/>
            <person name="Chung A.P."/>
            <person name="Maccario L."/>
            <person name="Sorensen S.J."/>
            <person name="Morais P.V."/>
        </authorList>
    </citation>
    <scope>NUCLEOTIDE SEQUENCE [LARGE SCALE GENOMIC DNA]</scope>
    <source>
        <strain evidence="1 2">FZUC8N2.13</strain>
    </source>
</reference>
<protein>
    <recommendedName>
        <fullName evidence="3">Addiction module component</fullName>
    </recommendedName>
</protein>
<evidence type="ECO:0008006" key="3">
    <source>
        <dbReference type="Google" id="ProtNLM"/>
    </source>
</evidence>
<dbReference type="Proteomes" id="UP001574169">
    <property type="component" value="Unassembled WGS sequence"/>
</dbReference>
<gene>
    <name evidence="1" type="ORF">AAGV28_12890</name>
</gene>
<dbReference type="RefSeq" id="WP_373407160.1">
    <property type="nucleotide sequence ID" value="NZ_JBCFQL010000013.1"/>
</dbReference>
<sequence length="88" mass="10279">MDIAELKLELIAKIIATNDVVLLNRVKEIMDSYEPNTAVNEPTLAYEKTRFFSTEEQRRINLAVQQYENGECISDEEAQKEIQEWLED</sequence>
<evidence type="ECO:0000313" key="1">
    <source>
        <dbReference type="EMBL" id="MFA9192267.1"/>
    </source>
</evidence>
<keyword evidence="2" id="KW-1185">Reference proteome</keyword>
<organism evidence="1 2">
    <name type="scientific">Flavobacterium zubiriense</name>
    <dbReference type="NCBI Taxonomy" id="3138075"/>
    <lineage>
        <taxon>Bacteria</taxon>
        <taxon>Pseudomonadati</taxon>
        <taxon>Bacteroidota</taxon>
        <taxon>Flavobacteriia</taxon>
        <taxon>Flavobacteriales</taxon>
        <taxon>Flavobacteriaceae</taxon>
        <taxon>Flavobacterium</taxon>
    </lineage>
</organism>
<comment type="caution">
    <text evidence="1">The sequence shown here is derived from an EMBL/GenBank/DDBJ whole genome shotgun (WGS) entry which is preliminary data.</text>
</comment>
<accession>A0ABV4TDV0</accession>
<dbReference type="EMBL" id="JBCFQL010000013">
    <property type="protein sequence ID" value="MFA9192267.1"/>
    <property type="molecule type" value="Genomic_DNA"/>
</dbReference>
<proteinExistence type="predicted"/>
<evidence type="ECO:0000313" key="2">
    <source>
        <dbReference type="Proteomes" id="UP001574169"/>
    </source>
</evidence>
<name>A0ABV4TDV0_9FLAO</name>